<protein>
    <submittedName>
        <fullName evidence="1">Uncharacterized protein</fullName>
    </submittedName>
</protein>
<gene>
    <name evidence="1" type="ORF">HPB50_003738</name>
</gene>
<keyword evidence="2" id="KW-1185">Reference proteome</keyword>
<dbReference type="EMBL" id="CM023482">
    <property type="protein sequence ID" value="KAH6937731.1"/>
    <property type="molecule type" value="Genomic_DNA"/>
</dbReference>
<accession>A0ACB7SUV0</accession>
<sequence>MPPLARLRNGLPSWVSPRRDHALQALQALLLSGAPKICTEMAGRTRATGASRSAQDVDPRCDHGVSARARSESWNCSLPPGSLFAASWKTGERGSPLVLNLGDEKNNARPPACRRGSAAPLQSAAGGDCVCASARWQPTV</sequence>
<proteinExistence type="predicted"/>
<name>A0ACB7SUV0_HYAAI</name>
<comment type="caution">
    <text evidence="1">The sequence shown here is derived from an EMBL/GenBank/DDBJ whole genome shotgun (WGS) entry which is preliminary data.</text>
</comment>
<organism evidence="1 2">
    <name type="scientific">Hyalomma asiaticum</name>
    <name type="common">Tick</name>
    <dbReference type="NCBI Taxonomy" id="266040"/>
    <lineage>
        <taxon>Eukaryota</taxon>
        <taxon>Metazoa</taxon>
        <taxon>Ecdysozoa</taxon>
        <taxon>Arthropoda</taxon>
        <taxon>Chelicerata</taxon>
        <taxon>Arachnida</taxon>
        <taxon>Acari</taxon>
        <taxon>Parasitiformes</taxon>
        <taxon>Ixodida</taxon>
        <taxon>Ixodoidea</taxon>
        <taxon>Ixodidae</taxon>
        <taxon>Hyalomminae</taxon>
        <taxon>Hyalomma</taxon>
    </lineage>
</organism>
<evidence type="ECO:0000313" key="2">
    <source>
        <dbReference type="Proteomes" id="UP000821845"/>
    </source>
</evidence>
<evidence type="ECO:0000313" key="1">
    <source>
        <dbReference type="EMBL" id="KAH6937731.1"/>
    </source>
</evidence>
<dbReference type="Proteomes" id="UP000821845">
    <property type="component" value="Chromosome 2"/>
</dbReference>
<reference evidence="1" key="1">
    <citation type="submission" date="2020-05" db="EMBL/GenBank/DDBJ databases">
        <title>Large-scale comparative analyses of tick genomes elucidate their genetic diversity and vector capacities.</title>
        <authorList>
            <person name="Jia N."/>
            <person name="Wang J."/>
            <person name="Shi W."/>
            <person name="Du L."/>
            <person name="Sun Y."/>
            <person name="Zhan W."/>
            <person name="Jiang J."/>
            <person name="Wang Q."/>
            <person name="Zhang B."/>
            <person name="Ji P."/>
            <person name="Sakyi L.B."/>
            <person name="Cui X."/>
            <person name="Yuan T."/>
            <person name="Jiang B."/>
            <person name="Yang W."/>
            <person name="Lam T.T.-Y."/>
            <person name="Chang Q."/>
            <person name="Ding S."/>
            <person name="Wang X."/>
            <person name="Zhu J."/>
            <person name="Ruan X."/>
            <person name="Zhao L."/>
            <person name="Wei J."/>
            <person name="Que T."/>
            <person name="Du C."/>
            <person name="Cheng J."/>
            <person name="Dai P."/>
            <person name="Han X."/>
            <person name="Huang E."/>
            <person name="Gao Y."/>
            <person name="Liu J."/>
            <person name="Shao H."/>
            <person name="Ye R."/>
            <person name="Li L."/>
            <person name="Wei W."/>
            <person name="Wang X."/>
            <person name="Wang C."/>
            <person name="Yang T."/>
            <person name="Huo Q."/>
            <person name="Li W."/>
            <person name="Guo W."/>
            <person name="Chen H."/>
            <person name="Zhou L."/>
            <person name="Ni X."/>
            <person name="Tian J."/>
            <person name="Zhou Y."/>
            <person name="Sheng Y."/>
            <person name="Liu T."/>
            <person name="Pan Y."/>
            <person name="Xia L."/>
            <person name="Li J."/>
            <person name="Zhao F."/>
            <person name="Cao W."/>
        </authorList>
    </citation>
    <scope>NUCLEOTIDE SEQUENCE</scope>
    <source>
        <strain evidence="1">Hyas-2018</strain>
    </source>
</reference>